<dbReference type="Gene3D" id="3.30.1330.60">
    <property type="entry name" value="OmpA-like domain"/>
    <property type="match status" value="1"/>
</dbReference>
<keyword evidence="3" id="KW-0998">Cell outer membrane</keyword>
<comment type="caution">
    <text evidence="7">The sequence shown here is derived from an EMBL/GenBank/DDBJ whole genome shotgun (WGS) entry which is preliminary data.</text>
</comment>
<evidence type="ECO:0000256" key="4">
    <source>
        <dbReference type="PROSITE-ProRule" id="PRU00473"/>
    </source>
</evidence>
<dbReference type="RefSeq" id="WP_180546397.1">
    <property type="nucleotide sequence ID" value="NZ_JACCJZ010000020.1"/>
</dbReference>
<dbReference type="Pfam" id="PF00691">
    <property type="entry name" value="OmpA"/>
    <property type="match status" value="1"/>
</dbReference>
<keyword evidence="2 4" id="KW-0472">Membrane</keyword>
<evidence type="ECO:0000313" key="8">
    <source>
        <dbReference type="Proteomes" id="UP000589896"/>
    </source>
</evidence>
<evidence type="ECO:0000313" key="7">
    <source>
        <dbReference type="EMBL" id="NYZ64191.1"/>
    </source>
</evidence>
<dbReference type="AlphaFoldDB" id="A0A7Z0TVS9"/>
<comment type="subcellular location">
    <subcellularLocation>
        <location evidence="1">Cell outer membrane</location>
    </subcellularLocation>
</comment>
<keyword evidence="5" id="KW-0732">Signal</keyword>
<feature type="signal peptide" evidence="5">
    <location>
        <begin position="1"/>
        <end position="25"/>
    </location>
</feature>
<dbReference type="Proteomes" id="UP000589896">
    <property type="component" value="Unassembled WGS sequence"/>
</dbReference>
<evidence type="ECO:0000256" key="3">
    <source>
        <dbReference type="ARBA" id="ARBA00023237"/>
    </source>
</evidence>
<dbReference type="EMBL" id="JACCJZ010000020">
    <property type="protein sequence ID" value="NYZ64191.1"/>
    <property type="molecule type" value="Genomic_DNA"/>
</dbReference>
<gene>
    <name evidence="7" type="ORF">H0E82_15735</name>
</gene>
<dbReference type="InterPro" id="IPR036737">
    <property type="entry name" value="OmpA-like_sf"/>
</dbReference>
<dbReference type="PANTHER" id="PTHR30329:SF21">
    <property type="entry name" value="LIPOPROTEIN YIAD-RELATED"/>
    <property type="match status" value="1"/>
</dbReference>
<dbReference type="SUPFAM" id="SSF103088">
    <property type="entry name" value="OmpA-like"/>
    <property type="match status" value="1"/>
</dbReference>
<dbReference type="PANTHER" id="PTHR30329">
    <property type="entry name" value="STATOR ELEMENT OF FLAGELLAR MOTOR COMPLEX"/>
    <property type="match status" value="1"/>
</dbReference>
<feature type="domain" description="OmpA-like" evidence="6">
    <location>
        <begin position="39"/>
        <end position="166"/>
    </location>
</feature>
<dbReference type="InterPro" id="IPR050330">
    <property type="entry name" value="Bact_OuterMem_StrucFunc"/>
</dbReference>
<dbReference type="GO" id="GO:0009279">
    <property type="term" value="C:cell outer membrane"/>
    <property type="evidence" value="ECO:0007669"/>
    <property type="project" value="UniProtKB-SubCell"/>
</dbReference>
<evidence type="ECO:0000259" key="6">
    <source>
        <dbReference type="PROSITE" id="PS51123"/>
    </source>
</evidence>
<protein>
    <submittedName>
        <fullName evidence="7">OmpA family protein</fullName>
    </submittedName>
</protein>
<name>A0A7Z0TVS9_9GAMM</name>
<dbReference type="InterPro" id="IPR006664">
    <property type="entry name" value="OMP_bac"/>
</dbReference>
<dbReference type="PRINTS" id="PR01021">
    <property type="entry name" value="OMPADOMAIN"/>
</dbReference>
<dbReference type="PROSITE" id="PS51123">
    <property type="entry name" value="OMPA_2"/>
    <property type="match status" value="1"/>
</dbReference>
<keyword evidence="8" id="KW-1185">Reference proteome</keyword>
<organism evidence="7 8">
    <name type="scientific">Luteimonas deserti</name>
    <dbReference type="NCBI Taxonomy" id="2752306"/>
    <lineage>
        <taxon>Bacteria</taxon>
        <taxon>Pseudomonadati</taxon>
        <taxon>Pseudomonadota</taxon>
        <taxon>Gammaproteobacteria</taxon>
        <taxon>Lysobacterales</taxon>
        <taxon>Lysobacteraceae</taxon>
        <taxon>Luteimonas</taxon>
    </lineage>
</organism>
<accession>A0A7Z0TVS9</accession>
<proteinExistence type="predicted"/>
<evidence type="ECO:0000256" key="1">
    <source>
        <dbReference type="ARBA" id="ARBA00004442"/>
    </source>
</evidence>
<sequence>MNPIASPAARAAALLPLLLAACASAPPASEPMPAAPPPPRAFVERLDADGMFAFGASDLSAISAGGRAALDALAATLTSGRPLEVVHVIGHSDRVGAAQANLRLSTRRAESVRDYLVARGVPADRITAVGRGHVEPLADCPDVRGQALIECLAPNRRVEVRVRFAD</sequence>
<feature type="chain" id="PRO_5031073165" evidence="5">
    <location>
        <begin position="26"/>
        <end position="166"/>
    </location>
</feature>
<reference evidence="7 8" key="1">
    <citation type="submission" date="2020-07" db="EMBL/GenBank/DDBJ databases">
        <title>isolation of Luteimonas sp. SJ-16.</title>
        <authorList>
            <person name="Huang X.-X."/>
            <person name="Xu L."/>
            <person name="Sun J.-Q."/>
        </authorList>
    </citation>
    <scope>NUCLEOTIDE SEQUENCE [LARGE SCALE GENOMIC DNA]</scope>
    <source>
        <strain evidence="7 8">SJ-16</strain>
    </source>
</reference>
<evidence type="ECO:0000256" key="5">
    <source>
        <dbReference type="SAM" id="SignalP"/>
    </source>
</evidence>
<dbReference type="InterPro" id="IPR006665">
    <property type="entry name" value="OmpA-like"/>
</dbReference>
<evidence type="ECO:0000256" key="2">
    <source>
        <dbReference type="ARBA" id="ARBA00023136"/>
    </source>
</evidence>
<dbReference type="CDD" id="cd07185">
    <property type="entry name" value="OmpA_C-like"/>
    <property type="match status" value="1"/>
</dbReference>